<comment type="caution">
    <text evidence="2">The sequence shown here is derived from an EMBL/GenBank/DDBJ whole genome shotgun (WGS) entry which is preliminary data.</text>
</comment>
<dbReference type="AlphaFoldDB" id="A0AAE0IHM3"/>
<protein>
    <submittedName>
        <fullName evidence="2">Uncharacterized protein</fullName>
    </submittedName>
</protein>
<evidence type="ECO:0000313" key="3">
    <source>
        <dbReference type="Proteomes" id="UP001283341"/>
    </source>
</evidence>
<accession>A0AAE0IHM3</accession>
<reference evidence="2" key="2">
    <citation type="submission" date="2023-06" db="EMBL/GenBank/DDBJ databases">
        <authorList>
            <consortium name="Lawrence Berkeley National Laboratory"/>
            <person name="Haridas S."/>
            <person name="Hensen N."/>
            <person name="Bonometti L."/>
            <person name="Westerberg I."/>
            <person name="Brannstrom I.O."/>
            <person name="Guillou S."/>
            <person name="Cros-Aarteil S."/>
            <person name="Calhoun S."/>
            <person name="Kuo A."/>
            <person name="Mondo S."/>
            <person name="Pangilinan J."/>
            <person name="Riley R."/>
            <person name="Labutti K."/>
            <person name="Andreopoulos B."/>
            <person name="Lipzen A."/>
            <person name="Chen C."/>
            <person name="Yanf M."/>
            <person name="Daum C."/>
            <person name="Ng V."/>
            <person name="Clum A."/>
            <person name="Steindorff A."/>
            <person name="Ohm R."/>
            <person name="Martin F."/>
            <person name="Silar P."/>
            <person name="Natvig D."/>
            <person name="Lalanne C."/>
            <person name="Gautier V."/>
            <person name="Ament-Velasquez S.L."/>
            <person name="Kruys A."/>
            <person name="Hutchinson M.I."/>
            <person name="Powell A.J."/>
            <person name="Barry K."/>
            <person name="Miller A.N."/>
            <person name="Grigoriev I.V."/>
            <person name="Debuchy R."/>
            <person name="Gladieux P."/>
            <person name="Thoren M.H."/>
            <person name="Johannesson H."/>
        </authorList>
    </citation>
    <scope>NUCLEOTIDE SEQUENCE</scope>
    <source>
        <strain evidence="2">CBS 118394</strain>
    </source>
</reference>
<sequence>MRTDMILHLGLLFCLGAAAAPTSSHNNDMQHPLLTENKNTIIIESSNHKQILVPGHNDAFYGPIPKAQQIFDIEFLEIAPSPILVNKYFFILLRGEIPPSTRQKLHLEPSDVANATLSITLSAVLEEGNRKQEARTYTIPLRTAELAEEAHLGIRNATGAYVDYLTLKGRNDILTDNWIPGPFVETGTWTFEIVASLTKDKNEVCLFALTLTQWLEGDGGW</sequence>
<feature type="signal peptide" evidence="1">
    <location>
        <begin position="1"/>
        <end position="19"/>
    </location>
</feature>
<keyword evidence="3" id="KW-1185">Reference proteome</keyword>
<organism evidence="2 3">
    <name type="scientific">Apodospora peruviana</name>
    <dbReference type="NCBI Taxonomy" id="516989"/>
    <lineage>
        <taxon>Eukaryota</taxon>
        <taxon>Fungi</taxon>
        <taxon>Dikarya</taxon>
        <taxon>Ascomycota</taxon>
        <taxon>Pezizomycotina</taxon>
        <taxon>Sordariomycetes</taxon>
        <taxon>Sordariomycetidae</taxon>
        <taxon>Sordariales</taxon>
        <taxon>Lasiosphaeriaceae</taxon>
        <taxon>Apodospora</taxon>
    </lineage>
</organism>
<feature type="chain" id="PRO_5042146528" evidence="1">
    <location>
        <begin position="20"/>
        <end position="221"/>
    </location>
</feature>
<keyword evidence="1" id="KW-0732">Signal</keyword>
<name>A0AAE0IHM3_9PEZI</name>
<evidence type="ECO:0000313" key="2">
    <source>
        <dbReference type="EMBL" id="KAK3325222.1"/>
    </source>
</evidence>
<dbReference type="EMBL" id="JAUEDM010000002">
    <property type="protein sequence ID" value="KAK3325222.1"/>
    <property type="molecule type" value="Genomic_DNA"/>
</dbReference>
<reference evidence="2" key="1">
    <citation type="journal article" date="2023" name="Mol. Phylogenet. Evol.">
        <title>Genome-scale phylogeny and comparative genomics of the fungal order Sordariales.</title>
        <authorList>
            <person name="Hensen N."/>
            <person name="Bonometti L."/>
            <person name="Westerberg I."/>
            <person name="Brannstrom I.O."/>
            <person name="Guillou S."/>
            <person name="Cros-Aarteil S."/>
            <person name="Calhoun S."/>
            <person name="Haridas S."/>
            <person name="Kuo A."/>
            <person name="Mondo S."/>
            <person name="Pangilinan J."/>
            <person name="Riley R."/>
            <person name="LaButti K."/>
            <person name="Andreopoulos B."/>
            <person name="Lipzen A."/>
            <person name="Chen C."/>
            <person name="Yan M."/>
            <person name="Daum C."/>
            <person name="Ng V."/>
            <person name="Clum A."/>
            <person name="Steindorff A."/>
            <person name="Ohm R.A."/>
            <person name="Martin F."/>
            <person name="Silar P."/>
            <person name="Natvig D.O."/>
            <person name="Lalanne C."/>
            <person name="Gautier V."/>
            <person name="Ament-Velasquez S.L."/>
            <person name="Kruys A."/>
            <person name="Hutchinson M.I."/>
            <person name="Powell A.J."/>
            <person name="Barry K."/>
            <person name="Miller A.N."/>
            <person name="Grigoriev I.V."/>
            <person name="Debuchy R."/>
            <person name="Gladieux P."/>
            <person name="Hiltunen Thoren M."/>
            <person name="Johannesson H."/>
        </authorList>
    </citation>
    <scope>NUCLEOTIDE SEQUENCE</scope>
    <source>
        <strain evidence="2">CBS 118394</strain>
    </source>
</reference>
<dbReference type="Proteomes" id="UP001283341">
    <property type="component" value="Unassembled WGS sequence"/>
</dbReference>
<evidence type="ECO:0000256" key="1">
    <source>
        <dbReference type="SAM" id="SignalP"/>
    </source>
</evidence>
<gene>
    <name evidence="2" type="ORF">B0H66DRAFT_114538</name>
</gene>
<proteinExistence type="predicted"/>